<keyword evidence="5" id="KW-1185">Reference proteome</keyword>
<dbReference type="InterPro" id="IPR029058">
    <property type="entry name" value="AB_hydrolase_fold"/>
</dbReference>
<dbReference type="InterPro" id="IPR050300">
    <property type="entry name" value="GDXG_lipolytic_enzyme"/>
</dbReference>
<reference evidence="4" key="1">
    <citation type="submission" date="2023-01" db="EMBL/GenBank/DDBJ databases">
        <title>The chitinases involved in constricting ring structure development in the nematode-trapping fungus Drechslerella dactyloides.</title>
        <authorList>
            <person name="Wang R."/>
            <person name="Zhang L."/>
            <person name="Tang P."/>
            <person name="Li S."/>
            <person name="Liang L."/>
        </authorList>
    </citation>
    <scope>NUCLEOTIDE SEQUENCE</scope>
    <source>
        <strain evidence="4">YMF1.00031</strain>
    </source>
</reference>
<dbReference type="EMBL" id="JAQGDS010000002">
    <property type="protein sequence ID" value="KAJ6263032.1"/>
    <property type="molecule type" value="Genomic_DNA"/>
</dbReference>
<evidence type="ECO:0000256" key="2">
    <source>
        <dbReference type="SAM" id="MobiDB-lite"/>
    </source>
</evidence>
<dbReference type="Pfam" id="PF07859">
    <property type="entry name" value="Abhydrolase_3"/>
    <property type="match status" value="1"/>
</dbReference>
<dbReference type="InterPro" id="IPR013094">
    <property type="entry name" value="AB_hydrolase_3"/>
</dbReference>
<feature type="domain" description="Alpha/beta hydrolase fold-3" evidence="3">
    <location>
        <begin position="338"/>
        <end position="579"/>
    </location>
</feature>
<feature type="compositionally biased region" description="Pro residues" evidence="2">
    <location>
        <begin position="101"/>
        <end position="111"/>
    </location>
</feature>
<sequence length="664" mass="73479">MSEAVVLLQTGGEQLSNAQQSKTPSTITNAVTLVVDEKQRPQASADGPPRWSTALGLKRKSRSIHLRSKDDCCSTHKPSGYDQLVEKHRPDVAAVTSPTSPTAPSPSPAPDFPLKSKTNTLKKDLNLKRASWSPSSTYSSALAAKKDKKQKEKKQQYPRLTRPDRPISVDDPSIFAPFTMDSPVGLLLTLVPRIPLVGKTVAWHTLGFSQTSPYWDLRTEVAITMIRSLVAKALPDPIFMSQRISLRDPGIRGRMWIAKVPIPAPTGPETRQYVVDMINAMIPPDEQFDWEVPTLPAASAEWTGYRAGVAFDAPVPPNMSEADKYAAMMKEATSPVTVFYVHGGAMYLMDPATHRPTCARIAKQTKGRVLSLRYRLAPQSPFPAQLMDCFLGYLYLLYPPPGSLHEPVDPKTVVMCGDSAGANLVTALTALILQIRRTYPGGMIMHNGQLVELPLPAGLAVNSPWLDITHSFPSVVSNREFDYLPTPLLYPPTGVAPFPKDSVWPTTPPRQRVYVEDRLRLHPLVNPAAFEDWTGCPPTLIMCGQELLTDEARFFAAHLARQGTVVRFEEYQAMPHCFAQLMDWLPVGARCFSTWSKFISEAVEGAQRGWGGPLMRATRVAAKTLKEEEIAFEDLSRFTHADVVERMNGAVDFCATFHQLRGRL</sequence>
<name>A0AAD6NLY0_DREDA</name>
<evidence type="ECO:0000313" key="4">
    <source>
        <dbReference type="EMBL" id="KAJ6263032.1"/>
    </source>
</evidence>
<feature type="region of interest" description="Disordered" evidence="2">
    <location>
        <begin position="93"/>
        <end position="117"/>
    </location>
</feature>
<feature type="compositionally biased region" description="Basic and acidic residues" evidence="2">
    <location>
        <begin position="149"/>
        <end position="166"/>
    </location>
</feature>
<feature type="region of interest" description="Disordered" evidence="2">
    <location>
        <begin position="138"/>
        <end position="166"/>
    </location>
</feature>
<dbReference type="PANTHER" id="PTHR48081:SF25">
    <property type="entry name" value="PUTATIVE (AFU_ORTHOLOGUE AFUA_3G11560)-RELATED"/>
    <property type="match status" value="1"/>
</dbReference>
<evidence type="ECO:0000313" key="5">
    <source>
        <dbReference type="Proteomes" id="UP001221413"/>
    </source>
</evidence>
<dbReference type="PANTHER" id="PTHR48081">
    <property type="entry name" value="AB HYDROLASE SUPERFAMILY PROTEIN C4A8.06C"/>
    <property type="match status" value="1"/>
</dbReference>
<feature type="region of interest" description="Disordered" evidence="2">
    <location>
        <begin position="1"/>
        <end position="26"/>
    </location>
</feature>
<dbReference type="AlphaFoldDB" id="A0AAD6NLY0"/>
<organism evidence="4 5">
    <name type="scientific">Drechslerella dactyloides</name>
    <name type="common">Nematode-trapping fungus</name>
    <name type="synonym">Arthrobotrys dactyloides</name>
    <dbReference type="NCBI Taxonomy" id="74499"/>
    <lineage>
        <taxon>Eukaryota</taxon>
        <taxon>Fungi</taxon>
        <taxon>Dikarya</taxon>
        <taxon>Ascomycota</taxon>
        <taxon>Pezizomycotina</taxon>
        <taxon>Orbiliomycetes</taxon>
        <taxon>Orbiliales</taxon>
        <taxon>Orbiliaceae</taxon>
        <taxon>Drechslerella</taxon>
    </lineage>
</organism>
<feature type="compositionally biased region" description="Polar residues" evidence="2">
    <location>
        <begin position="11"/>
        <end position="26"/>
    </location>
</feature>
<keyword evidence="1" id="KW-0378">Hydrolase</keyword>
<protein>
    <submittedName>
        <fullName evidence="4">Esterase</fullName>
    </submittedName>
</protein>
<evidence type="ECO:0000256" key="1">
    <source>
        <dbReference type="ARBA" id="ARBA00022801"/>
    </source>
</evidence>
<dbReference type="SUPFAM" id="SSF53474">
    <property type="entry name" value="alpha/beta-Hydrolases"/>
    <property type="match status" value="1"/>
</dbReference>
<gene>
    <name evidence="4" type="ORF">Dda_1591</name>
</gene>
<comment type="caution">
    <text evidence="4">The sequence shown here is derived from an EMBL/GenBank/DDBJ whole genome shotgun (WGS) entry which is preliminary data.</text>
</comment>
<proteinExistence type="predicted"/>
<dbReference type="Proteomes" id="UP001221413">
    <property type="component" value="Unassembled WGS sequence"/>
</dbReference>
<dbReference type="GO" id="GO:0016787">
    <property type="term" value="F:hydrolase activity"/>
    <property type="evidence" value="ECO:0007669"/>
    <property type="project" value="UniProtKB-KW"/>
</dbReference>
<accession>A0AAD6NLY0</accession>
<dbReference type="Gene3D" id="3.40.50.1820">
    <property type="entry name" value="alpha/beta hydrolase"/>
    <property type="match status" value="1"/>
</dbReference>
<evidence type="ECO:0000259" key="3">
    <source>
        <dbReference type="Pfam" id="PF07859"/>
    </source>
</evidence>